<dbReference type="InterPro" id="IPR008207">
    <property type="entry name" value="Sig_transdc_His_kin_Hpt_dom"/>
</dbReference>
<dbReference type="GO" id="GO:0009927">
    <property type="term" value="F:histidine phosphotransfer kinase activity"/>
    <property type="evidence" value="ECO:0007669"/>
    <property type="project" value="InterPro"/>
</dbReference>
<dbReference type="PANTHER" id="PTHR28242:SF52">
    <property type="entry name" value="PHOSPHORELAY INTERMEDIATE PROTEIN YPD1"/>
    <property type="match status" value="1"/>
</dbReference>
<comment type="caution">
    <text evidence="4">The sequence shown here is derived from an EMBL/GenBank/DDBJ whole genome shotgun (WGS) entry which is preliminary data.</text>
</comment>
<dbReference type="Gene3D" id="1.20.120.160">
    <property type="entry name" value="HPT domain"/>
    <property type="match status" value="1"/>
</dbReference>
<dbReference type="CDD" id="cd00088">
    <property type="entry name" value="HPT"/>
    <property type="match status" value="1"/>
</dbReference>
<dbReference type="OrthoDB" id="1673781at2759"/>
<dbReference type="InterPro" id="IPR045871">
    <property type="entry name" value="AHP1-5/YPD1"/>
</dbReference>
<evidence type="ECO:0000313" key="4">
    <source>
        <dbReference type="EMBL" id="CAG8563984.1"/>
    </source>
</evidence>
<dbReference type="AlphaFoldDB" id="A0A9N9BGN3"/>
<keyword evidence="5" id="KW-1185">Reference proteome</keyword>
<keyword evidence="1" id="KW-0597">Phosphoprotein</keyword>
<dbReference type="Pfam" id="PF01627">
    <property type="entry name" value="Hpt"/>
    <property type="match status" value="1"/>
</dbReference>
<dbReference type="PANTHER" id="PTHR28242">
    <property type="entry name" value="PHOSPHORELAY INTERMEDIATE PROTEIN YPD1"/>
    <property type="match status" value="1"/>
</dbReference>
<dbReference type="InterPro" id="IPR036641">
    <property type="entry name" value="HPT_dom_sf"/>
</dbReference>
<evidence type="ECO:0000256" key="2">
    <source>
        <dbReference type="SAM" id="Coils"/>
    </source>
</evidence>
<dbReference type="GO" id="GO:0005737">
    <property type="term" value="C:cytoplasm"/>
    <property type="evidence" value="ECO:0007669"/>
    <property type="project" value="TreeGrafter"/>
</dbReference>
<dbReference type="SMART" id="SM00073">
    <property type="entry name" value="HPT"/>
    <property type="match status" value="1"/>
</dbReference>
<dbReference type="GO" id="GO:0043424">
    <property type="term" value="F:protein histidine kinase binding"/>
    <property type="evidence" value="ECO:0007669"/>
    <property type="project" value="InterPro"/>
</dbReference>
<feature type="domain" description="HPt" evidence="3">
    <location>
        <begin position="47"/>
        <end position="148"/>
    </location>
</feature>
<feature type="modified residue" description="Phosphohistidine" evidence="1">
    <location>
        <position position="86"/>
    </location>
</feature>
<dbReference type="GO" id="GO:0000160">
    <property type="term" value="P:phosphorelay signal transduction system"/>
    <property type="evidence" value="ECO:0007669"/>
    <property type="project" value="InterPro"/>
</dbReference>
<dbReference type="SUPFAM" id="SSF47226">
    <property type="entry name" value="Histidine-containing phosphotransfer domain, HPT domain"/>
    <property type="match status" value="1"/>
</dbReference>
<accession>A0A9N9BGN3</accession>
<protein>
    <submittedName>
        <fullName evidence="4">2267_t:CDS:1</fullName>
    </submittedName>
</protein>
<sequence length="167" mass="18792">MVSSPPSSQPVSHSLQDEEKVIVSSKEELIDHETFDQLLEMDDEDDKCSFSKGIVLEYFNQAEETFGKMDKYLQEENLGELSKSGHFLKGSSAAIGLTKVKDTCEKIQYCGDLKDENGESKITKDEAKDRIASLLENVKKEYQEAEEYLKIFYENRGSAISEPSSGD</sequence>
<evidence type="ECO:0000259" key="3">
    <source>
        <dbReference type="PROSITE" id="PS50894"/>
    </source>
</evidence>
<dbReference type="Proteomes" id="UP000789739">
    <property type="component" value="Unassembled WGS sequence"/>
</dbReference>
<dbReference type="PROSITE" id="PS50894">
    <property type="entry name" value="HPT"/>
    <property type="match status" value="1"/>
</dbReference>
<dbReference type="EMBL" id="CAJVPI010000699">
    <property type="protein sequence ID" value="CAG8563984.1"/>
    <property type="molecule type" value="Genomic_DNA"/>
</dbReference>
<organism evidence="4 5">
    <name type="scientific">Paraglomus brasilianum</name>
    <dbReference type="NCBI Taxonomy" id="144538"/>
    <lineage>
        <taxon>Eukaryota</taxon>
        <taxon>Fungi</taxon>
        <taxon>Fungi incertae sedis</taxon>
        <taxon>Mucoromycota</taxon>
        <taxon>Glomeromycotina</taxon>
        <taxon>Glomeromycetes</taxon>
        <taxon>Paraglomerales</taxon>
        <taxon>Paraglomeraceae</taxon>
        <taxon>Paraglomus</taxon>
    </lineage>
</organism>
<proteinExistence type="predicted"/>
<gene>
    <name evidence="4" type="ORF">PBRASI_LOCUS5739</name>
</gene>
<reference evidence="4" key="1">
    <citation type="submission" date="2021-06" db="EMBL/GenBank/DDBJ databases">
        <authorList>
            <person name="Kallberg Y."/>
            <person name="Tangrot J."/>
            <person name="Rosling A."/>
        </authorList>
    </citation>
    <scope>NUCLEOTIDE SEQUENCE</scope>
    <source>
        <strain evidence="4">BR232B</strain>
    </source>
</reference>
<name>A0A9N9BGN3_9GLOM</name>
<evidence type="ECO:0000313" key="5">
    <source>
        <dbReference type="Proteomes" id="UP000789739"/>
    </source>
</evidence>
<evidence type="ECO:0000256" key="1">
    <source>
        <dbReference type="PROSITE-ProRule" id="PRU00110"/>
    </source>
</evidence>
<dbReference type="GO" id="GO:0005634">
    <property type="term" value="C:nucleus"/>
    <property type="evidence" value="ECO:0007669"/>
    <property type="project" value="TreeGrafter"/>
</dbReference>
<feature type="coiled-coil region" evidence="2">
    <location>
        <begin position="124"/>
        <end position="155"/>
    </location>
</feature>
<keyword evidence="2" id="KW-0175">Coiled coil</keyword>